<evidence type="ECO:0000313" key="3">
    <source>
        <dbReference type="EMBL" id="PKA66688.1"/>
    </source>
</evidence>
<evidence type="ECO:0000259" key="2">
    <source>
        <dbReference type="PROSITE" id="PS50011"/>
    </source>
</evidence>
<keyword evidence="3" id="KW-0418">Kinase</keyword>
<dbReference type="Gene3D" id="1.10.510.10">
    <property type="entry name" value="Transferase(Phosphotransferase) domain 1"/>
    <property type="match status" value="1"/>
</dbReference>
<dbReference type="InterPro" id="IPR001245">
    <property type="entry name" value="Ser-Thr/Tyr_kinase_cat_dom"/>
</dbReference>
<dbReference type="GO" id="GO:0004674">
    <property type="term" value="F:protein serine/threonine kinase activity"/>
    <property type="evidence" value="ECO:0007669"/>
    <property type="project" value="UniProtKB-EC"/>
</dbReference>
<dbReference type="Pfam" id="PF07714">
    <property type="entry name" value="PK_Tyr_Ser-Thr"/>
    <property type="match status" value="1"/>
</dbReference>
<proteinExistence type="predicted"/>
<dbReference type="FunFam" id="1.10.510.10:FF:000778">
    <property type="entry name" value="Kinase family protein"/>
    <property type="match status" value="1"/>
</dbReference>
<evidence type="ECO:0000313" key="4">
    <source>
        <dbReference type="Proteomes" id="UP000236161"/>
    </source>
</evidence>
<evidence type="ECO:0000256" key="1">
    <source>
        <dbReference type="SAM" id="MobiDB-lite"/>
    </source>
</evidence>
<reference evidence="3 4" key="1">
    <citation type="journal article" date="2017" name="Nature">
        <title>The Apostasia genome and the evolution of orchids.</title>
        <authorList>
            <person name="Zhang G.Q."/>
            <person name="Liu K.W."/>
            <person name="Li Z."/>
            <person name="Lohaus R."/>
            <person name="Hsiao Y.Y."/>
            <person name="Niu S.C."/>
            <person name="Wang J.Y."/>
            <person name="Lin Y.C."/>
            <person name="Xu Q."/>
            <person name="Chen L.J."/>
            <person name="Yoshida K."/>
            <person name="Fujiwara S."/>
            <person name="Wang Z.W."/>
            <person name="Zhang Y.Q."/>
            <person name="Mitsuda N."/>
            <person name="Wang M."/>
            <person name="Liu G.H."/>
            <person name="Pecoraro L."/>
            <person name="Huang H.X."/>
            <person name="Xiao X.J."/>
            <person name="Lin M."/>
            <person name="Wu X.Y."/>
            <person name="Wu W.L."/>
            <person name="Chen Y.Y."/>
            <person name="Chang S.B."/>
            <person name="Sakamoto S."/>
            <person name="Ohme-Takagi M."/>
            <person name="Yagi M."/>
            <person name="Zeng S.J."/>
            <person name="Shen C.Y."/>
            <person name="Yeh C.M."/>
            <person name="Luo Y.B."/>
            <person name="Tsai W.C."/>
            <person name="Van de Peer Y."/>
            <person name="Liu Z.J."/>
        </authorList>
    </citation>
    <scope>NUCLEOTIDE SEQUENCE [LARGE SCALE GENOMIC DNA]</scope>
    <source>
        <strain evidence="4">cv. Shenzhen</strain>
        <tissue evidence="3">Stem</tissue>
    </source>
</reference>
<keyword evidence="4" id="KW-1185">Reference proteome</keyword>
<protein>
    <submittedName>
        <fullName evidence="3">Light-sensor Protein kinase</fullName>
        <ecNumber evidence="3">2.7.11.1</ecNumber>
    </submittedName>
</protein>
<dbReference type="PROSITE" id="PS50011">
    <property type="entry name" value="PROTEIN_KINASE_DOM"/>
    <property type="match status" value="1"/>
</dbReference>
<feature type="domain" description="Protein kinase" evidence="2">
    <location>
        <begin position="234"/>
        <end position="510"/>
    </location>
</feature>
<dbReference type="InterPro" id="IPR010632">
    <property type="entry name" value="DUF1221"/>
</dbReference>
<dbReference type="PANTHER" id="PTHR44329">
    <property type="entry name" value="SERINE/THREONINE-PROTEIN KINASE TNNI3K-RELATED"/>
    <property type="match status" value="1"/>
</dbReference>
<name>A0A2I0BFW1_9ASPA</name>
<dbReference type="AlphaFoldDB" id="A0A2I0BFW1"/>
<dbReference type="InterPro" id="IPR051681">
    <property type="entry name" value="Ser/Thr_Kinases-Pseudokinases"/>
</dbReference>
<accession>A0A2I0BFW1</accession>
<dbReference type="PANTHER" id="PTHR44329:SF260">
    <property type="entry name" value="PROTEIN KINASE DOMAIN-CONTAINING PROTEIN"/>
    <property type="match status" value="1"/>
</dbReference>
<dbReference type="InterPro" id="IPR000719">
    <property type="entry name" value="Prot_kinase_dom"/>
</dbReference>
<dbReference type="STRING" id="1088818.A0A2I0BFW1"/>
<keyword evidence="3" id="KW-0808">Transferase</keyword>
<dbReference type="SUPFAM" id="SSF56112">
    <property type="entry name" value="Protein kinase-like (PK-like)"/>
    <property type="match status" value="1"/>
</dbReference>
<dbReference type="OrthoDB" id="4062651at2759"/>
<dbReference type="InterPro" id="IPR011009">
    <property type="entry name" value="Kinase-like_dom_sf"/>
</dbReference>
<dbReference type="GO" id="GO:0005524">
    <property type="term" value="F:ATP binding"/>
    <property type="evidence" value="ECO:0007669"/>
    <property type="project" value="InterPro"/>
</dbReference>
<feature type="compositionally biased region" description="Polar residues" evidence="1">
    <location>
        <begin position="624"/>
        <end position="633"/>
    </location>
</feature>
<organism evidence="3 4">
    <name type="scientific">Apostasia shenzhenica</name>
    <dbReference type="NCBI Taxonomy" id="1088818"/>
    <lineage>
        <taxon>Eukaryota</taxon>
        <taxon>Viridiplantae</taxon>
        <taxon>Streptophyta</taxon>
        <taxon>Embryophyta</taxon>
        <taxon>Tracheophyta</taxon>
        <taxon>Spermatophyta</taxon>
        <taxon>Magnoliopsida</taxon>
        <taxon>Liliopsida</taxon>
        <taxon>Asparagales</taxon>
        <taxon>Orchidaceae</taxon>
        <taxon>Apostasioideae</taxon>
        <taxon>Apostasia</taxon>
    </lineage>
</organism>
<dbReference type="Pfam" id="PF06760">
    <property type="entry name" value="DUF1221"/>
    <property type="match status" value="1"/>
</dbReference>
<dbReference type="Proteomes" id="UP000236161">
    <property type="component" value="Unassembled WGS sequence"/>
</dbReference>
<gene>
    <name evidence="3" type="primary">PHY1</name>
    <name evidence="3" type="ORF">AXF42_Ash003343</name>
</gene>
<dbReference type="EMBL" id="KZ451885">
    <property type="protein sequence ID" value="PKA66688.1"/>
    <property type="molecule type" value="Genomic_DNA"/>
</dbReference>
<sequence length="664" mass="76303">MEQFRHVGEVLGSIRALMVFRDDIRINPRQCFLLVDAMEAAFMAVSDEIRQHLRIEEKNTKWKTLENPLKELHRIFRDGEQYIRQCLEPKDWWGRTLALSRSADCLELHLHNLLWCIPVVIEAIEMAGDISGEDLEATQRKRSVFSKKYDREWMEPSLFQHKFGKLYLASTDLCRKMSTAAKEDRWILSETIAELRSSTASKPLSKQENRLAELLTSATAKILPSSTLVGSPDYQVRRRLNYGSNLKEIQWMGESFALKHVFSDPQQLMPEISLLSSISHPNIMNYMYLFSDDDKKESFMVMELTSKDLSSYIKEVCCTKRRVTFQLPAAVDIMLQIARGMEYLHSHKIYHGELNPSNIFVKTRTASPEGSGYVTVKVAGLERRCSANNTRTPVNSEAGGNLWIWYAPEVLSDQEQTEAADGRKFSEKADVYSFAMICFQLLTGKTPFEDIHLQGEKMSRNIKSGERPLFPISLPKYLINLIKRCWQSDPNQRPNFSSICRVLRYIKRFLIMNLDQNAETELPSTPLDYFEVELYFFRKFENWQRREGVQVSGIPFEMYAFRVIERERTSINIKEKSSDSSSDVSINAEEKGFQAQIEEDSLSTSVTSSSSSSARSTFATLTSNATTSNGHSKTTVRKVEAKKLLSNKQIGNRQKKRTEILCSR</sequence>
<dbReference type="EC" id="2.7.11.1" evidence="3"/>
<feature type="region of interest" description="Disordered" evidence="1">
    <location>
        <begin position="621"/>
        <end position="664"/>
    </location>
</feature>